<accession>A0ABV6LIN3</accession>
<dbReference type="Pfam" id="PF17368">
    <property type="entry name" value="YwcE"/>
    <property type="match status" value="1"/>
</dbReference>
<organism evidence="2 3">
    <name type="scientific">Pontibacillus salicampi</name>
    <dbReference type="NCBI Taxonomy" id="1449801"/>
    <lineage>
        <taxon>Bacteria</taxon>
        <taxon>Bacillati</taxon>
        <taxon>Bacillota</taxon>
        <taxon>Bacilli</taxon>
        <taxon>Bacillales</taxon>
        <taxon>Bacillaceae</taxon>
        <taxon>Pontibacillus</taxon>
    </lineage>
</organism>
<keyword evidence="1" id="KW-0812">Transmembrane</keyword>
<comment type="caution">
    <text evidence="2">The sequence shown here is derived from an EMBL/GenBank/DDBJ whole genome shotgun (WGS) entry which is preliminary data.</text>
</comment>
<proteinExistence type="predicted"/>
<keyword evidence="3" id="KW-1185">Reference proteome</keyword>
<feature type="transmembrane region" description="Helical" evidence="1">
    <location>
        <begin position="28"/>
        <end position="47"/>
    </location>
</feature>
<sequence>MDVLLVYVIFATITPLFLWLEHRTTALIQLPLIVGMWAYFIVEFASLSVTGLAYTSLLILFMLNIVYAHYAFYIVFFQQEQTRNRIFDKMPFITKRIS</sequence>
<dbReference type="InterPro" id="IPR020185">
    <property type="entry name" value="Spore_morphogenesis_YwcE"/>
</dbReference>
<dbReference type="RefSeq" id="WP_377344782.1">
    <property type="nucleotide sequence ID" value="NZ_JBHLTP010000002.1"/>
</dbReference>
<evidence type="ECO:0000313" key="2">
    <source>
        <dbReference type="EMBL" id="MFC0522249.1"/>
    </source>
</evidence>
<dbReference type="EMBL" id="JBHLTP010000002">
    <property type="protein sequence ID" value="MFC0522249.1"/>
    <property type="molecule type" value="Genomic_DNA"/>
</dbReference>
<keyword evidence="1" id="KW-1133">Transmembrane helix</keyword>
<keyword evidence="1" id="KW-0472">Membrane</keyword>
<feature type="transmembrane region" description="Helical" evidence="1">
    <location>
        <begin position="53"/>
        <end position="76"/>
    </location>
</feature>
<gene>
    <name evidence="2" type="ORF">ACFFGV_01425</name>
</gene>
<reference evidence="2 3" key="1">
    <citation type="submission" date="2024-09" db="EMBL/GenBank/DDBJ databases">
        <authorList>
            <person name="Sun Q."/>
            <person name="Mori K."/>
        </authorList>
    </citation>
    <scope>NUCLEOTIDE SEQUENCE [LARGE SCALE GENOMIC DNA]</scope>
    <source>
        <strain evidence="2 3">NCAIM B.02529</strain>
    </source>
</reference>
<feature type="transmembrane region" description="Helical" evidence="1">
    <location>
        <begin position="6"/>
        <end position="21"/>
    </location>
</feature>
<evidence type="ECO:0000256" key="1">
    <source>
        <dbReference type="SAM" id="Phobius"/>
    </source>
</evidence>
<protein>
    <submittedName>
        <fullName evidence="2">Spore morphogenesis/germination protein YwcE</fullName>
    </submittedName>
</protein>
<dbReference type="Proteomes" id="UP001589836">
    <property type="component" value="Unassembled WGS sequence"/>
</dbReference>
<evidence type="ECO:0000313" key="3">
    <source>
        <dbReference type="Proteomes" id="UP001589836"/>
    </source>
</evidence>
<name>A0ABV6LIN3_9BACI</name>